<name>A0A2P6RB75_ROSCH</name>
<dbReference type="OMA" id="CCHNILA"/>
<comment type="caution">
    <text evidence="6">The sequence shown here is derived from an EMBL/GenBank/DDBJ whole genome shotgun (WGS) entry which is preliminary data.</text>
</comment>
<dbReference type="Pfam" id="PF00201">
    <property type="entry name" value="UDPGT"/>
    <property type="match status" value="1"/>
</dbReference>
<organism evidence="6 7">
    <name type="scientific">Rosa chinensis</name>
    <name type="common">China rose</name>
    <dbReference type="NCBI Taxonomy" id="74649"/>
    <lineage>
        <taxon>Eukaryota</taxon>
        <taxon>Viridiplantae</taxon>
        <taxon>Streptophyta</taxon>
        <taxon>Embryophyta</taxon>
        <taxon>Tracheophyta</taxon>
        <taxon>Spermatophyta</taxon>
        <taxon>Magnoliopsida</taxon>
        <taxon>eudicotyledons</taxon>
        <taxon>Gunneridae</taxon>
        <taxon>Pentapetalae</taxon>
        <taxon>rosids</taxon>
        <taxon>fabids</taxon>
        <taxon>Rosales</taxon>
        <taxon>Rosaceae</taxon>
        <taxon>Rosoideae</taxon>
        <taxon>Rosoideae incertae sedis</taxon>
        <taxon>Rosa</taxon>
    </lineage>
</organism>
<protein>
    <recommendedName>
        <fullName evidence="5">Glycosyltransferase</fullName>
        <ecNumber evidence="5">2.4.1.-</ecNumber>
    </recommendedName>
</protein>
<dbReference type="EMBL" id="PDCK01000041">
    <property type="protein sequence ID" value="PRQ43687.1"/>
    <property type="molecule type" value="Genomic_DNA"/>
</dbReference>
<accession>A0A2P6RB75</accession>
<dbReference type="GO" id="GO:0035251">
    <property type="term" value="F:UDP-glucosyltransferase activity"/>
    <property type="evidence" value="ECO:0007669"/>
    <property type="project" value="TreeGrafter"/>
</dbReference>
<evidence type="ECO:0000256" key="2">
    <source>
        <dbReference type="ARBA" id="ARBA00022676"/>
    </source>
</evidence>
<evidence type="ECO:0000256" key="1">
    <source>
        <dbReference type="ARBA" id="ARBA00009995"/>
    </source>
</evidence>
<dbReference type="Gramene" id="PRQ43687">
    <property type="protein sequence ID" value="PRQ43687"/>
    <property type="gene ID" value="RchiOBHm_Chr3g0471121"/>
</dbReference>
<evidence type="ECO:0000256" key="3">
    <source>
        <dbReference type="ARBA" id="ARBA00022679"/>
    </source>
</evidence>
<keyword evidence="3 4" id="KW-0808">Transferase</keyword>
<dbReference type="PANTHER" id="PTHR48047:SF182">
    <property type="entry name" value="GLYCOSYLTRANSFERASE"/>
    <property type="match status" value="1"/>
</dbReference>
<dbReference type="InterPro" id="IPR002213">
    <property type="entry name" value="UDP_glucos_trans"/>
</dbReference>
<dbReference type="PROSITE" id="PS00375">
    <property type="entry name" value="UDPGT"/>
    <property type="match status" value="1"/>
</dbReference>
<sequence>MPSVSYHYILTPFKFLHLDYIYLPLKFYHCKYLGALTMASESHDQLHFVLIPLMSPGHLIPMADMAKLLALHGVVVTIVTTPLNAIRIKPIIDRAIDSGLPIHMVQFSLPLHEFGLPEGCENLDSVPSRNLFLNFFDAVSKLHQSVEQLLETIKPIPSCIISDRGLSWAAEIAQKFGLPRLLFDGTNCFTLLCTHNIQAHKILDSVSGSDPFVVPGLPDEIELTSAQLPGHLNPSSDDLRVLHKKIEKAKGAFGIVVNSFEELEPEYFSEYRKVTSRVWSIGPVSLSNQTELDKAQRGDKASIDEKECLKWLDSWPERSVVYVCLGSLSRVTTLQLIELGLGLETSDCPFVWVISRNNSEEWGKWLFEDGFEERIKGRGLLIYGWAPQVLILSHSSVGGFLTHGGWNSTLEGICAGIPMITWPMFAEQFYNEKLIVQVLKIGERVGANVGIPLGKQESSRVLVKSGEFKEVIDNVMNKEGNKEGEERRERARKLAIMAKKATEEGGSSYLNIRLLIEDIRLYKHN</sequence>
<dbReference type="CDD" id="cd03784">
    <property type="entry name" value="GT1_Gtf-like"/>
    <property type="match status" value="1"/>
</dbReference>
<dbReference type="SUPFAM" id="SSF53756">
    <property type="entry name" value="UDP-Glycosyltransferase/glycogen phosphorylase"/>
    <property type="match status" value="1"/>
</dbReference>
<dbReference type="Proteomes" id="UP000238479">
    <property type="component" value="Chromosome 3"/>
</dbReference>
<proteinExistence type="inferred from homology"/>
<evidence type="ECO:0000313" key="6">
    <source>
        <dbReference type="EMBL" id="PRQ43687.1"/>
    </source>
</evidence>
<dbReference type="Gene3D" id="3.40.50.2000">
    <property type="entry name" value="Glycogen Phosphorylase B"/>
    <property type="match status" value="2"/>
</dbReference>
<comment type="similarity">
    <text evidence="1 4">Belongs to the UDP-glycosyltransferase family.</text>
</comment>
<dbReference type="FunFam" id="3.40.50.2000:FF:000047">
    <property type="entry name" value="Glycosyltransferase"/>
    <property type="match status" value="1"/>
</dbReference>
<evidence type="ECO:0000313" key="7">
    <source>
        <dbReference type="Proteomes" id="UP000238479"/>
    </source>
</evidence>
<keyword evidence="7" id="KW-1185">Reference proteome</keyword>
<evidence type="ECO:0000256" key="4">
    <source>
        <dbReference type="RuleBase" id="RU003718"/>
    </source>
</evidence>
<evidence type="ECO:0000256" key="5">
    <source>
        <dbReference type="RuleBase" id="RU362057"/>
    </source>
</evidence>
<dbReference type="AlphaFoldDB" id="A0A2P6RB75"/>
<dbReference type="FunFam" id="3.40.50.2000:FF:000071">
    <property type="entry name" value="Glycosyltransferase"/>
    <property type="match status" value="1"/>
</dbReference>
<keyword evidence="2 4" id="KW-0328">Glycosyltransferase</keyword>
<dbReference type="EC" id="2.4.1.-" evidence="5"/>
<reference evidence="6 7" key="1">
    <citation type="journal article" date="2018" name="Nat. Genet.">
        <title>The Rosa genome provides new insights in the design of modern roses.</title>
        <authorList>
            <person name="Bendahmane M."/>
        </authorList>
    </citation>
    <scope>NUCLEOTIDE SEQUENCE [LARGE SCALE GENOMIC DNA]</scope>
    <source>
        <strain evidence="7">cv. Old Blush</strain>
    </source>
</reference>
<gene>
    <name evidence="6" type="ORF">RchiOBHm_Chr3g0471121</name>
</gene>
<dbReference type="OrthoDB" id="5835829at2759"/>
<dbReference type="PANTHER" id="PTHR48047">
    <property type="entry name" value="GLYCOSYLTRANSFERASE"/>
    <property type="match status" value="1"/>
</dbReference>
<dbReference type="InterPro" id="IPR035595">
    <property type="entry name" value="UDP_glycos_trans_CS"/>
</dbReference>